<protein>
    <submittedName>
        <fullName evidence="3">Uncharacterized protein</fullName>
    </submittedName>
</protein>
<evidence type="ECO:0000313" key="3">
    <source>
        <dbReference type="EMBL" id="CAF1670040.1"/>
    </source>
</evidence>
<organism evidence="3 4">
    <name type="scientific">Rotaria magnacalcarata</name>
    <dbReference type="NCBI Taxonomy" id="392030"/>
    <lineage>
        <taxon>Eukaryota</taxon>
        <taxon>Metazoa</taxon>
        <taxon>Spiralia</taxon>
        <taxon>Gnathifera</taxon>
        <taxon>Rotifera</taxon>
        <taxon>Eurotatoria</taxon>
        <taxon>Bdelloidea</taxon>
        <taxon>Philodinida</taxon>
        <taxon>Philodinidae</taxon>
        <taxon>Rotaria</taxon>
    </lineage>
</organism>
<gene>
    <name evidence="3" type="ORF">KQP761_LOCUS34060</name>
</gene>
<comment type="caution">
    <text evidence="3">The sequence shown here is derived from an EMBL/GenBank/DDBJ whole genome shotgun (WGS) entry which is preliminary data.</text>
</comment>
<name>A0A816G4C9_9BILA</name>
<keyword evidence="2" id="KW-0812">Transmembrane</keyword>
<feature type="transmembrane region" description="Helical" evidence="2">
    <location>
        <begin position="49"/>
        <end position="71"/>
    </location>
</feature>
<reference evidence="3" key="1">
    <citation type="submission" date="2021-02" db="EMBL/GenBank/DDBJ databases">
        <authorList>
            <person name="Nowell W R."/>
        </authorList>
    </citation>
    <scope>NUCLEOTIDE SEQUENCE</scope>
</reference>
<dbReference type="Proteomes" id="UP000663834">
    <property type="component" value="Unassembled WGS sequence"/>
</dbReference>
<sequence length="82" mass="9206">LNGSDADENGDSVPMDDRHEVARSRAKTVGQRVTFSEVLKQQFKTQKELYVTPTIAVISVLPQVILTFSFACTPLSDWQRHT</sequence>
<evidence type="ECO:0000256" key="1">
    <source>
        <dbReference type="SAM" id="MobiDB-lite"/>
    </source>
</evidence>
<dbReference type="AlphaFoldDB" id="A0A816G4C9"/>
<feature type="compositionally biased region" description="Acidic residues" evidence="1">
    <location>
        <begin position="1"/>
        <end position="10"/>
    </location>
</feature>
<proteinExistence type="predicted"/>
<dbReference type="EMBL" id="CAJNOW010019026">
    <property type="protein sequence ID" value="CAF1670040.1"/>
    <property type="molecule type" value="Genomic_DNA"/>
</dbReference>
<dbReference type="OrthoDB" id="10060695at2759"/>
<feature type="region of interest" description="Disordered" evidence="1">
    <location>
        <begin position="1"/>
        <end position="26"/>
    </location>
</feature>
<evidence type="ECO:0000313" key="4">
    <source>
        <dbReference type="Proteomes" id="UP000663834"/>
    </source>
</evidence>
<keyword evidence="2" id="KW-0472">Membrane</keyword>
<feature type="non-terminal residue" evidence="3">
    <location>
        <position position="1"/>
    </location>
</feature>
<accession>A0A816G4C9</accession>
<evidence type="ECO:0000256" key="2">
    <source>
        <dbReference type="SAM" id="Phobius"/>
    </source>
</evidence>
<keyword evidence="2" id="KW-1133">Transmembrane helix</keyword>